<keyword evidence="5" id="KW-1185">Reference proteome</keyword>
<feature type="domain" description="Tumour necrosis factor receptor 13C TALL-1 binding" evidence="3">
    <location>
        <begin position="55"/>
        <end position="73"/>
    </location>
</feature>
<dbReference type="Ensembl" id="ENSAOWT00000020377.1">
    <property type="protein sequence ID" value="ENSAOWP00000017967.1"/>
    <property type="gene ID" value="ENSAOWG00000012262.1"/>
</dbReference>
<dbReference type="InterPro" id="IPR015336">
    <property type="entry name" value="TNFR_13C_TALL-1-bd"/>
</dbReference>
<dbReference type="GO" id="GO:0009897">
    <property type="term" value="C:external side of plasma membrane"/>
    <property type="evidence" value="ECO:0007669"/>
    <property type="project" value="TreeGrafter"/>
</dbReference>
<evidence type="ECO:0000256" key="1">
    <source>
        <dbReference type="SAM" id="MobiDB-lite"/>
    </source>
</evidence>
<proteinExistence type="predicted"/>
<accession>A0A8B9Q164</accession>
<organism evidence="4 5">
    <name type="scientific">Apteryx owenii</name>
    <name type="common">Little spotted kiwi</name>
    <dbReference type="NCBI Taxonomy" id="8824"/>
    <lineage>
        <taxon>Eukaryota</taxon>
        <taxon>Metazoa</taxon>
        <taxon>Chordata</taxon>
        <taxon>Craniata</taxon>
        <taxon>Vertebrata</taxon>
        <taxon>Euteleostomi</taxon>
        <taxon>Archelosauria</taxon>
        <taxon>Archosauria</taxon>
        <taxon>Dinosauria</taxon>
        <taxon>Saurischia</taxon>
        <taxon>Theropoda</taxon>
        <taxon>Coelurosauria</taxon>
        <taxon>Aves</taxon>
        <taxon>Palaeognathae</taxon>
        <taxon>Apterygiformes</taxon>
        <taxon>Apterygidae</taxon>
        <taxon>Apteryx</taxon>
    </lineage>
</organism>
<dbReference type="GO" id="GO:0033209">
    <property type="term" value="P:tumor necrosis factor-mediated signaling pathway"/>
    <property type="evidence" value="ECO:0007669"/>
    <property type="project" value="InterPro"/>
</dbReference>
<dbReference type="AlphaFoldDB" id="A0A8B9Q164"/>
<sequence>MAEIEKATEQGDLQNQSPRALRFHTWAAPLYGAMQEDSSRAHSVMSSGKADASASCLPSQCFDSLTRSCVKCSELYKDNTKPAHAAPTSALIPSPPSVDLPGTVLIFGVPAVVGLILALAAIWGFLAWKVGRQRRKRKKPGEESKESLDNAISSSSPVQQDPTALAADDDLALAKCLHVNGAVKVPGPPGKDVVKQRSCCQGNTIGDIILLSAVSPCLEECNHCFPLPATELGATALVTTKTTQKTCINEEIP</sequence>
<dbReference type="Pfam" id="PF09256">
    <property type="entry name" value="BaffR-Tall_bind"/>
    <property type="match status" value="1"/>
</dbReference>
<dbReference type="Proteomes" id="UP000694424">
    <property type="component" value="Unplaced"/>
</dbReference>
<dbReference type="InterPro" id="IPR022338">
    <property type="entry name" value="TNFR_13C"/>
</dbReference>
<evidence type="ECO:0000259" key="3">
    <source>
        <dbReference type="Pfam" id="PF09256"/>
    </source>
</evidence>
<dbReference type="GO" id="GO:0031296">
    <property type="term" value="P:B cell costimulation"/>
    <property type="evidence" value="ECO:0007669"/>
    <property type="project" value="TreeGrafter"/>
</dbReference>
<keyword evidence="2" id="KW-1133">Transmembrane helix</keyword>
<evidence type="ECO:0000313" key="4">
    <source>
        <dbReference type="Ensembl" id="ENSAOWP00000017967.1"/>
    </source>
</evidence>
<dbReference type="PANTHER" id="PTHR20437:SF2">
    <property type="entry name" value="TUMOR NECROSIS FACTOR RECEPTOR SUPERFAMILY MEMBER 13C"/>
    <property type="match status" value="1"/>
</dbReference>
<keyword evidence="2" id="KW-0812">Transmembrane</keyword>
<feature type="transmembrane region" description="Helical" evidence="2">
    <location>
        <begin position="104"/>
        <end position="128"/>
    </location>
</feature>
<feature type="compositionally biased region" description="Polar residues" evidence="1">
    <location>
        <begin position="150"/>
        <end position="161"/>
    </location>
</feature>
<reference evidence="4" key="1">
    <citation type="submission" date="2025-08" db="UniProtKB">
        <authorList>
            <consortium name="Ensembl"/>
        </authorList>
    </citation>
    <scope>IDENTIFICATION</scope>
</reference>
<dbReference type="GO" id="GO:0038023">
    <property type="term" value="F:signaling receptor activity"/>
    <property type="evidence" value="ECO:0007669"/>
    <property type="project" value="InterPro"/>
</dbReference>
<keyword evidence="2" id="KW-0472">Membrane</keyword>
<dbReference type="GO" id="GO:0030890">
    <property type="term" value="P:positive regulation of B cell proliferation"/>
    <property type="evidence" value="ECO:0007669"/>
    <property type="project" value="TreeGrafter"/>
</dbReference>
<feature type="region of interest" description="Disordered" evidence="1">
    <location>
        <begin position="134"/>
        <end position="161"/>
    </location>
</feature>
<reference evidence="4" key="2">
    <citation type="submission" date="2025-09" db="UniProtKB">
        <authorList>
            <consortium name="Ensembl"/>
        </authorList>
    </citation>
    <scope>IDENTIFICATION</scope>
</reference>
<dbReference type="PANTHER" id="PTHR20437">
    <property type="entry name" value="TUMOR NECROSIS FACTOR RECEPTOR SUBFAMILY MEMBER 13/17"/>
    <property type="match status" value="1"/>
</dbReference>
<dbReference type="PRINTS" id="PR01964">
    <property type="entry name" value="TNFACTORR13C"/>
</dbReference>
<evidence type="ECO:0000256" key="2">
    <source>
        <dbReference type="SAM" id="Phobius"/>
    </source>
</evidence>
<name>A0A8B9Q164_APTOW</name>
<evidence type="ECO:0000313" key="5">
    <source>
        <dbReference type="Proteomes" id="UP000694424"/>
    </source>
</evidence>
<dbReference type="GO" id="GO:0031295">
    <property type="term" value="P:T cell costimulation"/>
    <property type="evidence" value="ECO:0007669"/>
    <property type="project" value="TreeGrafter"/>
</dbReference>
<dbReference type="GO" id="GO:0042102">
    <property type="term" value="P:positive regulation of T cell proliferation"/>
    <property type="evidence" value="ECO:0007669"/>
    <property type="project" value="TreeGrafter"/>
</dbReference>
<protein>
    <recommendedName>
        <fullName evidence="3">Tumour necrosis factor receptor 13C TALL-1 binding domain-containing protein</fullName>
    </recommendedName>
</protein>
<dbReference type="InterPro" id="IPR043521">
    <property type="entry name" value="TNFR_13C/17"/>
</dbReference>